<organism evidence="3 4">
    <name type="scientific">Brachionus plicatilis</name>
    <name type="common">Marine rotifer</name>
    <name type="synonym">Brachionus muelleri</name>
    <dbReference type="NCBI Taxonomy" id="10195"/>
    <lineage>
        <taxon>Eukaryota</taxon>
        <taxon>Metazoa</taxon>
        <taxon>Spiralia</taxon>
        <taxon>Gnathifera</taxon>
        <taxon>Rotifera</taxon>
        <taxon>Eurotatoria</taxon>
        <taxon>Monogononta</taxon>
        <taxon>Pseudotrocha</taxon>
        <taxon>Ploima</taxon>
        <taxon>Brachionidae</taxon>
        <taxon>Brachionus</taxon>
    </lineage>
</organism>
<feature type="region of interest" description="Disordered" evidence="1">
    <location>
        <begin position="192"/>
        <end position="265"/>
    </location>
</feature>
<gene>
    <name evidence="3" type="ORF">BpHYR1_038207</name>
</gene>
<accession>A0A3M7PNS5</accession>
<evidence type="ECO:0000313" key="4">
    <source>
        <dbReference type="Proteomes" id="UP000276133"/>
    </source>
</evidence>
<evidence type="ECO:0000313" key="3">
    <source>
        <dbReference type="EMBL" id="RNA00401.1"/>
    </source>
</evidence>
<feature type="compositionally biased region" description="Low complexity" evidence="1">
    <location>
        <begin position="293"/>
        <end position="302"/>
    </location>
</feature>
<dbReference type="OrthoDB" id="10633445at2759"/>
<dbReference type="EMBL" id="REGN01009771">
    <property type="protein sequence ID" value="RNA00401.1"/>
    <property type="molecule type" value="Genomic_DNA"/>
</dbReference>
<evidence type="ECO:0000259" key="2">
    <source>
        <dbReference type="Pfam" id="PF12773"/>
    </source>
</evidence>
<dbReference type="Proteomes" id="UP000276133">
    <property type="component" value="Unassembled WGS sequence"/>
</dbReference>
<feature type="domain" description="DZANK-type" evidence="2">
    <location>
        <begin position="5"/>
        <end position="48"/>
    </location>
</feature>
<feature type="compositionally biased region" description="Basic and acidic residues" evidence="1">
    <location>
        <begin position="319"/>
        <end position="333"/>
    </location>
</feature>
<dbReference type="AlphaFoldDB" id="A0A3M7PNS5"/>
<dbReference type="InterPro" id="IPR025874">
    <property type="entry name" value="DZR"/>
</dbReference>
<protein>
    <recommendedName>
        <fullName evidence="2">DZANK-type domain-containing protein</fullName>
    </recommendedName>
</protein>
<comment type="caution">
    <text evidence="3">The sequence shown here is derived from an EMBL/GenBank/DDBJ whole genome shotgun (WGS) entry which is preliminary data.</text>
</comment>
<feature type="compositionally biased region" description="Basic and acidic residues" evidence="1">
    <location>
        <begin position="196"/>
        <end position="214"/>
    </location>
</feature>
<sequence length="481" mass="55306">MVHNCPSCKAKVEADFKFCGVCGKLLKKTCQRCNIKFEPTFNFCGQCGTALEKSSFDSNFESQKKAHGVTDKSGIKVKVSILLGLDLNAIKQEQGGGTRRVYLNQTDDFNRVKKKITELYFPRNNYTCLGRVSEYRINMLDFKKQLLNYHNFKNVSSYVDTHGLTLQVKPIFFLHLFRNENYLNSGSVVPIANTEKNPKVDHPLRKAIKEKEDLNETSDQSSKVAMKCSKNLGNEKKLVESSSSSSSESETEVDKNNLSTQNVGHKSLRQINKFLDPLQNNLAKRRIHKRDSSSSSVSSSSSTASFKKAKKLDKKLNRRIQDLKKETDPDHFKKSQNTKPLLPTPNKTPSSKANLLDQFKNNHNSASNKNLVILLKEKTSHECEEIVIDDGDQQNFVNYKSEKNYTSYSHNHYYSSRYHSYSSHNNNYNYSSNYNQNKYSYRNNSGYRRYNNSHNYYYKNGQHSISGYGNYDYHKDDKSYS</sequence>
<feature type="region of interest" description="Disordered" evidence="1">
    <location>
        <begin position="282"/>
        <end position="354"/>
    </location>
</feature>
<name>A0A3M7PNS5_BRAPC</name>
<dbReference type="Pfam" id="PF12773">
    <property type="entry name" value="DZR"/>
    <property type="match status" value="1"/>
</dbReference>
<feature type="compositionally biased region" description="Basic residues" evidence="1">
    <location>
        <begin position="307"/>
        <end position="318"/>
    </location>
</feature>
<reference evidence="3 4" key="1">
    <citation type="journal article" date="2018" name="Sci. Rep.">
        <title>Genomic signatures of local adaptation to the degree of environmental predictability in rotifers.</title>
        <authorList>
            <person name="Franch-Gras L."/>
            <person name="Hahn C."/>
            <person name="Garcia-Roger E.M."/>
            <person name="Carmona M.J."/>
            <person name="Serra M."/>
            <person name="Gomez A."/>
        </authorList>
    </citation>
    <scope>NUCLEOTIDE SEQUENCE [LARGE SCALE GENOMIC DNA]</scope>
    <source>
        <strain evidence="3">HYR1</strain>
    </source>
</reference>
<feature type="compositionally biased region" description="Low complexity" evidence="1">
    <location>
        <begin position="337"/>
        <end position="351"/>
    </location>
</feature>
<proteinExistence type="predicted"/>
<keyword evidence="4" id="KW-1185">Reference proteome</keyword>
<evidence type="ECO:0000256" key="1">
    <source>
        <dbReference type="SAM" id="MobiDB-lite"/>
    </source>
</evidence>